<dbReference type="InterPro" id="IPR051124">
    <property type="entry name" value="Phosphate_Transport_Permease"/>
</dbReference>
<comment type="caution">
    <text evidence="12">The sequence shown here is derived from an EMBL/GenBank/DDBJ whole genome shotgun (WGS) entry which is preliminary data.</text>
</comment>
<comment type="function">
    <text evidence="10">Part of the binding-protein-dependent transport system for phosphate; probably responsible for the translocation of the substrate across the membrane.</text>
</comment>
<keyword evidence="5 10" id="KW-0592">Phosphate transport</keyword>
<keyword evidence="4 10" id="KW-1003">Cell membrane</keyword>
<feature type="transmembrane region" description="Helical" evidence="9">
    <location>
        <begin position="31"/>
        <end position="49"/>
    </location>
</feature>
<dbReference type="Proteomes" id="UP000320184">
    <property type="component" value="Unassembled WGS sequence"/>
</dbReference>
<evidence type="ECO:0000256" key="6">
    <source>
        <dbReference type="ARBA" id="ARBA00022692"/>
    </source>
</evidence>
<dbReference type="PANTHER" id="PTHR30425">
    <property type="entry name" value="PHOSPHATE TRANSPORT SYSTEM PERMEASE PROTEIN PST"/>
    <property type="match status" value="1"/>
</dbReference>
<dbReference type="Gene3D" id="1.10.3720.10">
    <property type="entry name" value="MetI-like"/>
    <property type="match status" value="1"/>
</dbReference>
<proteinExistence type="inferred from homology"/>
<dbReference type="PANTHER" id="PTHR30425:SF1">
    <property type="entry name" value="PHOSPHATE TRANSPORT SYSTEM PERMEASE PROTEIN PSTC"/>
    <property type="match status" value="1"/>
</dbReference>
<evidence type="ECO:0000259" key="11">
    <source>
        <dbReference type="PROSITE" id="PS50928"/>
    </source>
</evidence>
<dbReference type="InterPro" id="IPR000515">
    <property type="entry name" value="MetI-like"/>
</dbReference>
<feature type="transmembrane region" description="Helical" evidence="9">
    <location>
        <begin position="84"/>
        <end position="111"/>
    </location>
</feature>
<evidence type="ECO:0000256" key="5">
    <source>
        <dbReference type="ARBA" id="ARBA00022592"/>
    </source>
</evidence>
<feature type="transmembrane region" description="Helical" evidence="9">
    <location>
        <begin position="231"/>
        <end position="255"/>
    </location>
</feature>
<protein>
    <recommendedName>
        <fullName evidence="10">Phosphate transport system permease protein</fullName>
    </recommendedName>
</protein>
<keyword evidence="6 9" id="KW-0812">Transmembrane</keyword>
<evidence type="ECO:0000256" key="4">
    <source>
        <dbReference type="ARBA" id="ARBA00022475"/>
    </source>
</evidence>
<keyword evidence="7 9" id="KW-1133">Transmembrane helix</keyword>
<evidence type="ECO:0000256" key="1">
    <source>
        <dbReference type="ARBA" id="ARBA00004651"/>
    </source>
</evidence>
<dbReference type="GO" id="GO:0005315">
    <property type="term" value="F:phosphate transmembrane transporter activity"/>
    <property type="evidence" value="ECO:0007669"/>
    <property type="project" value="InterPro"/>
</dbReference>
<feature type="transmembrane region" description="Helical" evidence="9">
    <location>
        <begin position="118"/>
        <end position="149"/>
    </location>
</feature>
<evidence type="ECO:0000256" key="3">
    <source>
        <dbReference type="ARBA" id="ARBA00022448"/>
    </source>
</evidence>
<name>A0A538SJD3_UNCEI</name>
<dbReference type="EMBL" id="VBOT01000071">
    <property type="protein sequence ID" value="TMQ51481.1"/>
    <property type="molecule type" value="Genomic_DNA"/>
</dbReference>
<dbReference type="PROSITE" id="PS50928">
    <property type="entry name" value="ABC_TM1"/>
    <property type="match status" value="1"/>
</dbReference>
<organism evidence="12 13">
    <name type="scientific">Eiseniibacteriota bacterium</name>
    <dbReference type="NCBI Taxonomy" id="2212470"/>
    <lineage>
        <taxon>Bacteria</taxon>
        <taxon>Candidatus Eiseniibacteriota</taxon>
    </lineage>
</organism>
<dbReference type="CDD" id="cd06261">
    <property type="entry name" value="TM_PBP2"/>
    <property type="match status" value="1"/>
</dbReference>
<feature type="domain" description="ABC transmembrane type-1" evidence="11">
    <location>
        <begin position="85"/>
        <end position="309"/>
    </location>
</feature>
<dbReference type="InterPro" id="IPR011864">
    <property type="entry name" value="Phosphate_PstC"/>
</dbReference>
<evidence type="ECO:0000313" key="12">
    <source>
        <dbReference type="EMBL" id="TMQ51481.1"/>
    </source>
</evidence>
<sequence>MDAAHPVRAPRAVAPARGRLWGRAADRAHRWLLQLVALAVFVVVALIAWEMARGAMPSIQAFGWRFLVSTDWDPVAEKFGALPYLFGTAVSSTLALLLAVPLGLGTAVYLVELAPASVGAAVGFVVELLAAIPSIVYGLWGLFVLAPFLRAAVEPWLIAHLGFLPLFRGYPFGIGMLNAGIVLAVMVVPTIVSISREVLASMPRSLREAALALGATRAEAIAVTLDAARPGILGAVILALGRALGETMAVTMVIGNTNRISASLLAPGATMASIIANEFTEATGKLYLSALIEIAFVLLAATLIVNAGARLLVTRTTGGRRDVAGAA</sequence>
<dbReference type="InterPro" id="IPR035906">
    <property type="entry name" value="MetI-like_sf"/>
</dbReference>
<evidence type="ECO:0000256" key="7">
    <source>
        <dbReference type="ARBA" id="ARBA00022989"/>
    </source>
</evidence>
<reference evidence="12 13" key="1">
    <citation type="journal article" date="2019" name="Nat. Microbiol.">
        <title>Mediterranean grassland soil C-N compound turnover is dependent on rainfall and depth, and is mediated by genomically divergent microorganisms.</title>
        <authorList>
            <person name="Diamond S."/>
            <person name="Andeer P.F."/>
            <person name="Li Z."/>
            <person name="Crits-Christoph A."/>
            <person name="Burstein D."/>
            <person name="Anantharaman K."/>
            <person name="Lane K.R."/>
            <person name="Thomas B.C."/>
            <person name="Pan C."/>
            <person name="Northen T.R."/>
            <person name="Banfield J.F."/>
        </authorList>
    </citation>
    <scope>NUCLEOTIDE SEQUENCE [LARGE SCALE GENOMIC DNA]</scope>
    <source>
        <strain evidence="12">WS_3</strain>
    </source>
</reference>
<keyword evidence="3 9" id="KW-0813">Transport</keyword>
<accession>A0A538SJD3</accession>
<dbReference type="NCBIfam" id="TIGR02138">
    <property type="entry name" value="phosphate_pstC"/>
    <property type="match status" value="1"/>
</dbReference>
<feature type="transmembrane region" description="Helical" evidence="9">
    <location>
        <begin position="169"/>
        <end position="194"/>
    </location>
</feature>
<keyword evidence="8 9" id="KW-0472">Membrane</keyword>
<comment type="similarity">
    <text evidence="2 10">Belongs to the binding-protein-dependent transport system permease family. CysTW subfamily.</text>
</comment>
<dbReference type="SUPFAM" id="SSF161098">
    <property type="entry name" value="MetI-like"/>
    <property type="match status" value="1"/>
</dbReference>
<dbReference type="AlphaFoldDB" id="A0A538SJD3"/>
<evidence type="ECO:0000256" key="9">
    <source>
        <dbReference type="RuleBase" id="RU363032"/>
    </source>
</evidence>
<dbReference type="GO" id="GO:0005886">
    <property type="term" value="C:plasma membrane"/>
    <property type="evidence" value="ECO:0007669"/>
    <property type="project" value="UniProtKB-SubCell"/>
</dbReference>
<feature type="transmembrane region" description="Helical" evidence="9">
    <location>
        <begin position="286"/>
        <end position="313"/>
    </location>
</feature>
<gene>
    <name evidence="12" type="primary">pstC</name>
    <name evidence="12" type="ORF">E6K73_05750</name>
</gene>
<evidence type="ECO:0000256" key="10">
    <source>
        <dbReference type="RuleBase" id="RU363054"/>
    </source>
</evidence>
<evidence type="ECO:0000256" key="2">
    <source>
        <dbReference type="ARBA" id="ARBA00007069"/>
    </source>
</evidence>
<comment type="subcellular location">
    <subcellularLocation>
        <location evidence="1 9">Cell membrane</location>
        <topology evidence="1 9">Multi-pass membrane protein</topology>
    </subcellularLocation>
</comment>
<evidence type="ECO:0000256" key="8">
    <source>
        <dbReference type="ARBA" id="ARBA00023136"/>
    </source>
</evidence>
<dbReference type="Pfam" id="PF00528">
    <property type="entry name" value="BPD_transp_1"/>
    <property type="match status" value="1"/>
</dbReference>
<dbReference type="GO" id="GO:0006817">
    <property type="term" value="P:phosphate ion transport"/>
    <property type="evidence" value="ECO:0007669"/>
    <property type="project" value="UniProtKB-KW"/>
</dbReference>
<evidence type="ECO:0000313" key="13">
    <source>
        <dbReference type="Proteomes" id="UP000320184"/>
    </source>
</evidence>